<dbReference type="InterPro" id="IPR011042">
    <property type="entry name" value="6-blade_b-propeller_TolB-like"/>
</dbReference>
<dbReference type="InterPro" id="IPR012938">
    <property type="entry name" value="Glc/Sorbosone_DH"/>
</dbReference>
<dbReference type="InterPro" id="IPR035986">
    <property type="entry name" value="PKD_dom_sf"/>
</dbReference>
<dbReference type="InterPro" id="IPR013783">
    <property type="entry name" value="Ig-like_fold"/>
</dbReference>
<dbReference type="InterPro" id="IPR011041">
    <property type="entry name" value="Quinoprot_gluc/sorb_DH_b-prop"/>
</dbReference>
<dbReference type="RefSeq" id="WP_245712349.1">
    <property type="nucleotide sequence ID" value="NZ_FNGF01000007.1"/>
</dbReference>
<reference evidence="4" key="1">
    <citation type="submission" date="2016-10" db="EMBL/GenBank/DDBJ databases">
        <authorList>
            <person name="Varghese N."/>
            <person name="Submissions S."/>
        </authorList>
    </citation>
    <scope>NUCLEOTIDE SEQUENCE [LARGE SCALE GENOMIC DNA]</scope>
    <source>
        <strain evidence="4">CGMCC 4.3147</strain>
    </source>
</reference>
<evidence type="ECO:0000313" key="3">
    <source>
        <dbReference type="EMBL" id="SDL59743.1"/>
    </source>
</evidence>
<organism evidence="3 4">
    <name type="scientific">Glycomyces sambucus</name>
    <dbReference type="NCBI Taxonomy" id="380244"/>
    <lineage>
        <taxon>Bacteria</taxon>
        <taxon>Bacillati</taxon>
        <taxon>Actinomycetota</taxon>
        <taxon>Actinomycetes</taxon>
        <taxon>Glycomycetales</taxon>
        <taxon>Glycomycetaceae</taxon>
        <taxon>Glycomyces</taxon>
    </lineage>
</organism>
<dbReference type="PANTHER" id="PTHR19328">
    <property type="entry name" value="HEDGEHOG-INTERACTING PROTEIN"/>
    <property type="match status" value="1"/>
</dbReference>
<feature type="signal peptide" evidence="1">
    <location>
        <begin position="1"/>
        <end position="27"/>
    </location>
</feature>
<dbReference type="PROSITE" id="PS50093">
    <property type="entry name" value="PKD"/>
    <property type="match status" value="1"/>
</dbReference>
<sequence>MRGERWGRLAAGMVVGAALLTAPGAAAEAAPPAEFERLLVVGGLEEPTAFRFTPDGDVLIAEKNGAIQLLHDGELHDHPLIELATAGSDERGLLGMALDPDFAANGYVYVYVGYTAADNLDRLSRFTMTGHEIDPDSELVLVQSQQDANVFHHSGTVGFGPDGKLYWTLGMNTNNQNPPNLGNVHGKMHRINADGTVPADNPFVDTPGAEPSVWAYGLRNSFRWDFVPSGPHAGDILAGDVGGSEFEELNLIERGANYGWPHVEGVCEDCPYAQPVYTYPHTAPPASAGSISAVEVYEGGLLGEAYEDAVFIADYTLGFVKYLEMDEAFESVVSVHDFDTEAGTPVDLQTGPDGALYQLNIYPGELYRIAPSGGNRTPVAEASATPDNGYAPLEVAFSSGGSSDPDGDALSYAWDFGDGDGSTEADPVHTYTEDGVYQAVLTVSDGDKSAQAQVEVQVGNTRPEAVILAPEEGLTYDGGDVVAFSGEAADPEDGALAAAALSWTVQFHHADHVHPFYGPAEGASGEITIPRAPHGGDNTFYRIALTATDSGGLTDTTYVDVHPNTVEVSIATDPAGLEFTLDGRPLESTTKRMVVGTEYVLGAESPQYADGSRFAFAGWSTGAERQHVFTVPGEDASVTAEFTELPYPPEPWEAADIGERTQLGLSSFDPEGPGGGAFAVTGAGWDVWDATDEFHFVHRPLIGDGSITARLTAQEATNPWAKAGVMVKESAEEGATYAAIAVTPEHGAHFQADFGTDGGGFAYTEGAAWLRLTRTGDLFTAELSADGETWEAIGSAEVPMSASARVGLFATAHDNTQFSTAVFDSVAVAAADPELTCEDVGDPAVAGSASFEGGTAALTGGGDDIWGDADQFHFCHRALEGDGEIIARVVSLEDTNDWAKAGVMVKAAPEEGADYVAAMATSAEGVHFQTGFDTDADGPDTAAPVWLRLVREGSQVTGYHSPDGLAWEPFASAVLEGPAVVGLFVTSHDGSEANTAVFDSVAIADTAPAVPAPWTCGDVGAPRIPGDAAFFGDPAAGGTVSMTGAGDDVWGDADQFHFCHQPLEGEGQITARVVSQEDTDDWAKAGVMVKAAPEAGAEYALLAVTPANGVHLQSGFDTDVAGAEEGAPMWLRLSRTGDTVTASWSADGEVWSAFGTVELAGGAVIGLFATSHDGSDPSAVVFDSISYDTVTAR</sequence>
<dbReference type="InterPro" id="IPR000601">
    <property type="entry name" value="PKD_dom"/>
</dbReference>
<dbReference type="InterPro" id="IPR013320">
    <property type="entry name" value="ConA-like_dom_sf"/>
</dbReference>
<gene>
    <name evidence="3" type="ORF">SAMN05216298_4433</name>
</gene>
<dbReference type="InterPro" id="IPR022409">
    <property type="entry name" value="PKD/Chitinase_dom"/>
</dbReference>
<dbReference type="CDD" id="cd00146">
    <property type="entry name" value="PKD"/>
    <property type="match status" value="1"/>
</dbReference>
<dbReference type="SMART" id="SM00089">
    <property type="entry name" value="PKD"/>
    <property type="match status" value="1"/>
</dbReference>
<feature type="chain" id="PRO_5011718873" evidence="1">
    <location>
        <begin position="28"/>
        <end position="1193"/>
    </location>
</feature>
<evidence type="ECO:0000256" key="1">
    <source>
        <dbReference type="SAM" id="SignalP"/>
    </source>
</evidence>
<keyword evidence="1" id="KW-0732">Signal</keyword>
<evidence type="ECO:0000259" key="2">
    <source>
        <dbReference type="PROSITE" id="PS50093"/>
    </source>
</evidence>
<name>A0A1G9LDA2_9ACTN</name>
<dbReference type="EMBL" id="FNGF01000007">
    <property type="protein sequence ID" value="SDL59743.1"/>
    <property type="molecule type" value="Genomic_DNA"/>
</dbReference>
<keyword evidence="4" id="KW-1185">Reference proteome</keyword>
<dbReference type="Gene3D" id="2.60.40.10">
    <property type="entry name" value="Immunoglobulins"/>
    <property type="match status" value="1"/>
</dbReference>
<dbReference type="SUPFAM" id="SSF50952">
    <property type="entry name" value="Soluble quinoprotein glucose dehydrogenase"/>
    <property type="match status" value="1"/>
</dbReference>
<dbReference type="STRING" id="380244.SAMN05216298_4433"/>
<feature type="domain" description="PKD" evidence="2">
    <location>
        <begin position="378"/>
        <end position="458"/>
    </location>
</feature>
<protein>
    <submittedName>
        <fullName evidence="3">Glucose/arabinose dehydrogenase, beta-propeller fold</fullName>
    </submittedName>
</protein>
<dbReference type="Proteomes" id="UP000198662">
    <property type="component" value="Unassembled WGS sequence"/>
</dbReference>
<dbReference type="AlphaFoldDB" id="A0A1G9LDA2"/>
<dbReference type="Gene3D" id="2.60.120.200">
    <property type="match status" value="3"/>
</dbReference>
<dbReference type="SUPFAM" id="SSF49899">
    <property type="entry name" value="Concanavalin A-like lectins/glucanases"/>
    <property type="match status" value="3"/>
</dbReference>
<dbReference type="PANTHER" id="PTHR19328:SF75">
    <property type="entry name" value="ALDOSE SUGAR DEHYDROGENASE YLII"/>
    <property type="match status" value="1"/>
</dbReference>
<dbReference type="Gene3D" id="2.120.10.30">
    <property type="entry name" value="TolB, C-terminal domain"/>
    <property type="match status" value="1"/>
</dbReference>
<evidence type="ECO:0000313" key="4">
    <source>
        <dbReference type="Proteomes" id="UP000198662"/>
    </source>
</evidence>
<dbReference type="Pfam" id="PF07995">
    <property type="entry name" value="GSDH"/>
    <property type="match status" value="1"/>
</dbReference>
<dbReference type="SUPFAM" id="SSF49299">
    <property type="entry name" value="PKD domain"/>
    <property type="match status" value="1"/>
</dbReference>
<dbReference type="GO" id="GO:0005975">
    <property type="term" value="P:carbohydrate metabolic process"/>
    <property type="evidence" value="ECO:0007669"/>
    <property type="project" value="UniProtKB-ARBA"/>
</dbReference>
<proteinExistence type="predicted"/>
<accession>A0A1G9LDA2</accession>
<dbReference type="Pfam" id="PF18911">
    <property type="entry name" value="PKD_4"/>
    <property type="match status" value="1"/>
</dbReference>